<evidence type="ECO:0000313" key="1">
    <source>
        <dbReference type="EMBL" id="RYQ94848.1"/>
    </source>
</evidence>
<dbReference type="EMBL" id="SDMP01000018">
    <property type="protein sequence ID" value="RYQ94848.1"/>
    <property type="molecule type" value="Genomic_DNA"/>
</dbReference>
<evidence type="ECO:0000313" key="2">
    <source>
        <dbReference type="Proteomes" id="UP000289738"/>
    </source>
</evidence>
<dbReference type="Proteomes" id="UP000289738">
    <property type="component" value="Chromosome B08"/>
</dbReference>
<organism evidence="1 2">
    <name type="scientific">Arachis hypogaea</name>
    <name type="common">Peanut</name>
    <dbReference type="NCBI Taxonomy" id="3818"/>
    <lineage>
        <taxon>Eukaryota</taxon>
        <taxon>Viridiplantae</taxon>
        <taxon>Streptophyta</taxon>
        <taxon>Embryophyta</taxon>
        <taxon>Tracheophyta</taxon>
        <taxon>Spermatophyta</taxon>
        <taxon>Magnoliopsida</taxon>
        <taxon>eudicotyledons</taxon>
        <taxon>Gunneridae</taxon>
        <taxon>Pentapetalae</taxon>
        <taxon>rosids</taxon>
        <taxon>fabids</taxon>
        <taxon>Fabales</taxon>
        <taxon>Fabaceae</taxon>
        <taxon>Papilionoideae</taxon>
        <taxon>50 kb inversion clade</taxon>
        <taxon>dalbergioids sensu lato</taxon>
        <taxon>Dalbergieae</taxon>
        <taxon>Pterocarpus clade</taxon>
        <taxon>Arachis</taxon>
    </lineage>
</organism>
<sequence>MRVTHCDRRTLVFVVEELEPLESWSLGSFRVWLSARTCDCGIFSLFIFRVVMHLQLVPLQVLMGEICSSGLQAKKRLQEFPPIPDKKLWPEWYGTRLHPNPAIRQKATKRSVFMKFQNEMDEVVRAEKRCGLCRQLGHTRRGCPNQPVEDD</sequence>
<keyword evidence="2" id="KW-1185">Reference proteome</keyword>
<gene>
    <name evidence="1" type="ORF">Ahy_B08g089802</name>
</gene>
<comment type="caution">
    <text evidence="1">The sequence shown here is derived from an EMBL/GenBank/DDBJ whole genome shotgun (WGS) entry which is preliminary data.</text>
</comment>
<accession>A0A444XYU7</accession>
<dbReference type="AlphaFoldDB" id="A0A444XYU7"/>
<name>A0A444XYU7_ARAHY</name>
<reference evidence="1 2" key="1">
    <citation type="submission" date="2019-01" db="EMBL/GenBank/DDBJ databases">
        <title>Sequencing of cultivated peanut Arachis hypogaea provides insights into genome evolution and oil improvement.</title>
        <authorList>
            <person name="Chen X."/>
        </authorList>
    </citation>
    <scope>NUCLEOTIDE SEQUENCE [LARGE SCALE GENOMIC DNA]</scope>
    <source>
        <strain evidence="2">cv. Fuhuasheng</strain>
        <tissue evidence="1">Leaves</tissue>
    </source>
</reference>
<proteinExistence type="predicted"/>
<protein>
    <submittedName>
        <fullName evidence="1">Uncharacterized protein</fullName>
    </submittedName>
</protein>